<comment type="caution">
    <text evidence="4">The sequence shown here is derived from an EMBL/GenBank/DDBJ whole genome shotgun (WGS) entry which is preliminary data.</text>
</comment>
<evidence type="ECO:0000259" key="3">
    <source>
        <dbReference type="PROSITE" id="PS50222"/>
    </source>
</evidence>
<feature type="compositionally biased region" description="Basic and acidic residues" evidence="2">
    <location>
        <begin position="9"/>
        <end position="23"/>
    </location>
</feature>
<sequence length="211" mass="23154">MPAAGTRASVDETMLHHPNRDPHSACLHFGSAGTDPLDKKIRKLHSPTEAEKFAAVHRALRPSRSLVLCLLAVSAWTIAPQMPFVSQPDVRLRSRGCESSKCSRDAWDDGIPDLPEEYRNIGPLKLGPRPRPFGLLLMPFVLYVYFMADAKRALFRKFDADGDKLLSPSELSAALGDLPAGTFQAVDTDGTGAIDTKEWLFSFLHTDLPGS</sequence>
<reference evidence="4 5" key="1">
    <citation type="submission" date="2016-02" db="EMBL/GenBank/DDBJ databases">
        <title>Genome analysis of coral dinoflagellate symbionts highlights evolutionary adaptations to a symbiotic lifestyle.</title>
        <authorList>
            <person name="Aranda M."/>
            <person name="Li Y."/>
            <person name="Liew Y.J."/>
            <person name="Baumgarten S."/>
            <person name="Simakov O."/>
            <person name="Wilson M."/>
            <person name="Piel J."/>
            <person name="Ashoor H."/>
            <person name="Bougouffa S."/>
            <person name="Bajic V.B."/>
            <person name="Ryu T."/>
            <person name="Ravasi T."/>
            <person name="Bayer T."/>
            <person name="Micklem G."/>
            <person name="Kim H."/>
            <person name="Bhak J."/>
            <person name="Lajeunesse T.C."/>
            <person name="Voolstra C.R."/>
        </authorList>
    </citation>
    <scope>NUCLEOTIDE SEQUENCE [LARGE SCALE GENOMIC DNA]</scope>
    <source>
        <strain evidence="4 5">CCMP2467</strain>
    </source>
</reference>
<evidence type="ECO:0000313" key="5">
    <source>
        <dbReference type="Proteomes" id="UP000186817"/>
    </source>
</evidence>
<dbReference type="SUPFAM" id="SSF47473">
    <property type="entry name" value="EF-hand"/>
    <property type="match status" value="1"/>
</dbReference>
<dbReference type="Gene3D" id="1.10.238.10">
    <property type="entry name" value="EF-hand"/>
    <property type="match status" value="1"/>
</dbReference>
<dbReference type="Pfam" id="PF13202">
    <property type="entry name" value="EF-hand_5"/>
    <property type="match status" value="2"/>
</dbReference>
<dbReference type="EMBL" id="LSRX01000643">
    <property type="protein sequence ID" value="OLP91925.1"/>
    <property type="molecule type" value="Genomic_DNA"/>
</dbReference>
<dbReference type="PROSITE" id="PS50222">
    <property type="entry name" value="EF_HAND_2"/>
    <property type="match status" value="1"/>
</dbReference>
<dbReference type="OrthoDB" id="26525at2759"/>
<dbReference type="PROSITE" id="PS00018">
    <property type="entry name" value="EF_HAND_1"/>
    <property type="match status" value="2"/>
</dbReference>
<gene>
    <name evidence="4" type="ORF">AK812_SmicGene26324</name>
</gene>
<organism evidence="4 5">
    <name type="scientific">Symbiodinium microadriaticum</name>
    <name type="common">Dinoflagellate</name>
    <name type="synonym">Zooxanthella microadriatica</name>
    <dbReference type="NCBI Taxonomy" id="2951"/>
    <lineage>
        <taxon>Eukaryota</taxon>
        <taxon>Sar</taxon>
        <taxon>Alveolata</taxon>
        <taxon>Dinophyceae</taxon>
        <taxon>Suessiales</taxon>
        <taxon>Symbiodiniaceae</taxon>
        <taxon>Symbiodinium</taxon>
    </lineage>
</organism>
<dbReference type="InterPro" id="IPR002048">
    <property type="entry name" value="EF_hand_dom"/>
</dbReference>
<dbReference type="Proteomes" id="UP000186817">
    <property type="component" value="Unassembled WGS sequence"/>
</dbReference>
<feature type="domain" description="EF-hand" evidence="3">
    <location>
        <begin position="146"/>
        <end position="181"/>
    </location>
</feature>
<keyword evidence="1" id="KW-0106">Calcium</keyword>
<dbReference type="InterPro" id="IPR011992">
    <property type="entry name" value="EF-hand-dom_pair"/>
</dbReference>
<dbReference type="CDD" id="cd00051">
    <property type="entry name" value="EFh"/>
    <property type="match status" value="1"/>
</dbReference>
<evidence type="ECO:0000256" key="1">
    <source>
        <dbReference type="ARBA" id="ARBA00022837"/>
    </source>
</evidence>
<proteinExistence type="predicted"/>
<accession>A0A1Q9D9W4</accession>
<dbReference type="InterPro" id="IPR018247">
    <property type="entry name" value="EF_Hand_1_Ca_BS"/>
</dbReference>
<name>A0A1Q9D9W4_SYMMI</name>
<evidence type="ECO:0000256" key="2">
    <source>
        <dbReference type="SAM" id="MobiDB-lite"/>
    </source>
</evidence>
<dbReference type="AlphaFoldDB" id="A0A1Q9D9W4"/>
<keyword evidence="5" id="KW-1185">Reference proteome</keyword>
<evidence type="ECO:0000313" key="4">
    <source>
        <dbReference type="EMBL" id="OLP91925.1"/>
    </source>
</evidence>
<feature type="region of interest" description="Disordered" evidence="2">
    <location>
        <begin position="1"/>
        <end position="25"/>
    </location>
</feature>
<dbReference type="GO" id="GO:0005509">
    <property type="term" value="F:calcium ion binding"/>
    <property type="evidence" value="ECO:0007669"/>
    <property type="project" value="InterPro"/>
</dbReference>
<protein>
    <recommendedName>
        <fullName evidence="3">EF-hand domain-containing protein</fullName>
    </recommendedName>
</protein>